<reference evidence="2 3" key="1">
    <citation type="journal article" date="2021" name="Res Sq">
        <title>Streptomyces Pimoensis sp. nov., Isolated From the Taklimakan Desert in Xinjiang, China.</title>
        <authorList>
            <person name="Zhang P."/>
            <person name="Luo X."/>
            <person name="Luo X."/>
            <person name="Liu Z."/>
            <person name="Xia Z."/>
            <person name="Wan C."/>
            <person name="zhang L."/>
        </authorList>
    </citation>
    <scope>NUCLEOTIDE SEQUENCE [LARGE SCALE GENOMIC DNA]</scope>
    <source>
        <strain evidence="2 3">TRM75549</strain>
    </source>
</reference>
<dbReference type="EMBL" id="JAHWZY010000012">
    <property type="protein sequence ID" value="MEZ3179847.1"/>
    <property type="molecule type" value="Genomic_DNA"/>
</dbReference>
<feature type="region of interest" description="Disordered" evidence="1">
    <location>
        <begin position="1"/>
        <end position="53"/>
    </location>
</feature>
<evidence type="ECO:0000313" key="3">
    <source>
        <dbReference type="Proteomes" id="UP001567537"/>
    </source>
</evidence>
<name>A0ABV4J1H5_9ACTN</name>
<comment type="caution">
    <text evidence="2">The sequence shown here is derived from an EMBL/GenBank/DDBJ whole genome shotgun (WGS) entry which is preliminary data.</text>
</comment>
<evidence type="ECO:0000256" key="1">
    <source>
        <dbReference type="SAM" id="MobiDB-lite"/>
    </source>
</evidence>
<evidence type="ECO:0000313" key="2">
    <source>
        <dbReference type="EMBL" id="MEZ3179847.1"/>
    </source>
</evidence>
<sequence length="53" mass="5714">MRTTPAPRSPALEWYGPDKAHGALGRRGPKLGRPTMPDLCTRRPSGAWSAAGR</sequence>
<proteinExistence type="predicted"/>
<dbReference type="Proteomes" id="UP001567537">
    <property type="component" value="Unassembled WGS sequence"/>
</dbReference>
<keyword evidence="3" id="KW-1185">Reference proteome</keyword>
<dbReference type="RefSeq" id="WP_371238393.1">
    <property type="nucleotide sequence ID" value="NZ_JAHWZY010000012.1"/>
</dbReference>
<accession>A0ABV4J1H5</accession>
<gene>
    <name evidence="2" type="ORF">KYY02_14485</name>
</gene>
<organism evidence="2 3">
    <name type="scientific">Streptomyces pimonensis</name>
    <dbReference type="NCBI Taxonomy" id="2860288"/>
    <lineage>
        <taxon>Bacteria</taxon>
        <taxon>Bacillati</taxon>
        <taxon>Actinomycetota</taxon>
        <taxon>Actinomycetes</taxon>
        <taxon>Kitasatosporales</taxon>
        <taxon>Streptomycetaceae</taxon>
        <taxon>Streptomyces</taxon>
    </lineage>
</organism>
<protein>
    <submittedName>
        <fullName evidence="2">Uncharacterized protein</fullName>
    </submittedName>
</protein>